<proteinExistence type="predicted"/>
<keyword evidence="1" id="KW-0732">Signal</keyword>
<protein>
    <submittedName>
        <fullName evidence="2">Preprotein translocase subunit YajC</fullName>
    </submittedName>
</protein>
<gene>
    <name evidence="2" type="ORF">N0B51_07140</name>
</gene>
<dbReference type="RefSeq" id="WP_259961624.1">
    <property type="nucleotide sequence ID" value="NZ_JAOAMV010000003.1"/>
</dbReference>
<organism evidence="2 3">
    <name type="scientific">Tsuneonella litorea</name>
    <dbReference type="NCBI Taxonomy" id="2976475"/>
    <lineage>
        <taxon>Bacteria</taxon>
        <taxon>Pseudomonadati</taxon>
        <taxon>Pseudomonadota</taxon>
        <taxon>Alphaproteobacteria</taxon>
        <taxon>Sphingomonadales</taxon>
        <taxon>Erythrobacteraceae</taxon>
        <taxon>Tsuneonella</taxon>
    </lineage>
</organism>
<evidence type="ECO:0000313" key="3">
    <source>
        <dbReference type="Proteomes" id="UP001142648"/>
    </source>
</evidence>
<dbReference type="AlphaFoldDB" id="A0A9X3AMQ6"/>
<dbReference type="Proteomes" id="UP001142648">
    <property type="component" value="Unassembled WGS sequence"/>
</dbReference>
<keyword evidence="3" id="KW-1185">Reference proteome</keyword>
<sequence length="541" mass="56119">MKRISILLASAVAIAAMPAHAKAPREGGDRQSARVDPYIEANQVFAAELSPGDDTVTYSQVAVGVDASVQGRNNGVAASVRYERTFGYGDRVSDSATLSGIARGYAAVVPQALTVEAGALATRTRVDASGGGSAVSAYRGPSESRIYSAYAGPTLHTSAGEAEINANYRVGYARAEAPDAIVAAPGAPRIDVFDESVVQSANVHAGLRPGAPLPVGIGVGAGFYQEDTTNLDSRVRDLHWRSDVTVPLGPSLAVVGGLGYEDVEISNRDAVRDGAGNPVIGADGRFVTDTSSPRRLAYDVSGLIWDVGVVWRPSSRTAAEAHVGRRYDSTTYYGSFAWAPDSRTSVNLSVYDGITGFGGQLTNALAALPTDFAAIRNPVTGDLQGCVSSLEGGNCLTGVLGSVRSAVFRGRGVQASVSQRLGRMTGGIGAGYDRRKFIGAPGTVLAAANGVVDESYWIASYLTGQLGPRDSFTVNSRVQWLRSGFAGAGDATVLGAAAAYRRYLVEGLSANAAVSVDRFDSDAAGQDLATAAALLGLRYDF</sequence>
<feature type="signal peptide" evidence="1">
    <location>
        <begin position="1"/>
        <end position="21"/>
    </location>
</feature>
<evidence type="ECO:0000313" key="2">
    <source>
        <dbReference type="EMBL" id="MCT2558752.1"/>
    </source>
</evidence>
<feature type="chain" id="PRO_5040805267" evidence="1">
    <location>
        <begin position="22"/>
        <end position="541"/>
    </location>
</feature>
<dbReference type="SUPFAM" id="SSF56935">
    <property type="entry name" value="Porins"/>
    <property type="match status" value="1"/>
</dbReference>
<dbReference type="EMBL" id="JAOAMV010000003">
    <property type="protein sequence ID" value="MCT2558752.1"/>
    <property type="molecule type" value="Genomic_DNA"/>
</dbReference>
<comment type="caution">
    <text evidence="2">The sequence shown here is derived from an EMBL/GenBank/DDBJ whole genome shotgun (WGS) entry which is preliminary data.</text>
</comment>
<name>A0A9X3AMQ6_9SPHN</name>
<accession>A0A9X3AMQ6</accession>
<evidence type="ECO:0000256" key="1">
    <source>
        <dbReference type="SAM" id="SignalP"/>
    </source>
</evidence>
<reference evidence="2" key="1">
    <citation type="submission" date="2022-09" db="EMBL/GenBank/DDBJ databases">
        <title>The genome sequence of Tsuneonella sp. YG55.</title>
        <authorList>
            <person name="Liu Y."/>
        </authorList>
    </citation>
    <scope>NUCLEOTIDE SEQUENCE</scope>
    <source>
        <strain evidence="2">YG55</strain>
    </source>
</reference>